<dbReference type="KEGG" id="theu:HPC62_22145"/>
<proteinExistence type="predicted"/>
<gene>
    <name evidence="1" type="ORF">HPC62_22145</name>
</gene>
<sequence>MTRGLLWLPLLAVFCWLAWAGWNEYQKLEAYRQWAAQFERAKYDILAALGQRGDELVWGKPTRRGPVALQTVKLSDVRAIALQVDDKTLPLDAPPETGRNLAIALELPNSKVAIPFTDLSLAVEWGRFLQRHQQTLLEQ</sequence>
<dbReference type="EMBL" id="CP053661">
    <property type="protein sequence ID" value="QKD84527.1"/>
    <property type="molecule type" value="Genomic_DNA"/>
</dbReference>
<name>A0A6M8BI34_9CYAN</name>
<dbReference type="RefSeq" id="WP_172358549.1">
    <property type="nucleotide sequence ID" value="NZ_CP053661.1"/>
</dbReference>
<evidence type="ECO:0000313" key="2">
    <source>
        <dbReference type="Proteomes" id="UP000505210"/>
    </source>
</evidence>
<dbReference type="AlphaFoldDB" id="A0A6M8BI34"/>
<accession>A0A6M8BI34</accession>
<reference evidence="1 2" key="1">
    <citation type="submission" date="2020-05" db="EMBL/GenBank/DDBJ databases">
        <title>Complete genome sequence of of a novel Thermoleptolyngbya strain isolated from hot springs of Ganzi, Sichuan China.</title>
        <authorList>
            <person name="Tang J."/>
            <person name="Daroch M."/>
            <person name="Li L."/>
            <person name="Waleron K."/>
            <person name="Waleron M."/>
            <person name="Waleron M."/>
        </authorList>
    </citation>
    <scope>NUCLEOTIDE SEQUENCE [LARGE SCALE GENOMIC DNA]</scope>
    <source>
        <strain evidence="1 2">PKUAC-SCTA183</strain>
    </source>
</reference>
<dbReference type="Proteomes" id="UP000505210">
    <property type="component" value="Chromosome"/>
</dbReference>
<organism evidence="1 2">
    <name type="scientific">Thermoleptolyngbya sichuanensis A183</name>
    <dbReference type="NCBI Taxonomy" id="2737172"/>
    <lineage>
        <taxon>Bacteria</taxon>
        <taxon>Bacillati</taxon>
        <taxon>Cyanobacteriota</taxon>
        <taxon>Cyanophyceae</taxon>
        <taxon>Oculatellales</taxon>
        <taxon>Oculatellaceae</taxon>
        <taxon>Thermoleptolyngbya</taxon>
        <taxon>Thermoleptolyngbya sichuanensis</taxon>
    </lineage>
</organism>
<evidence type="ECO:0000313" key="1">
    <source>
        <dbReference type="EMBL" id="QKD84527.1"/>
    </source>
</evidence>
<protein>
    <submittedName>
        <fullName evidence="1">Uncharacterized protein</fullName>
    </submittedName>
</protein>
<keyword evidence="2" id="KW-1185">Reference proteome</keyword>